<feature type="transmembrane region" description="Helical" evidence="6">
    <location>
        <begin position="73"/>
        <end position="93"/>
    </location>
</feature>
<dbReference type="CDD" id="cd14978">
    <property type="entry name" value="7tmA_FMRFamide_R-like"/>
    <property type="match status" value="1"/>
</dbReference>
<evidence type="ECO:0000313" key="8">
    <source>
        <dbReference type="Proteomes" id="UP000085678"/>
    </source>
</evidence>
<gene>
    <name evidence="9" type="primary">LOC112042387</name>
</gene>
<dbReference type="Pfam" id="PF00001">
    <property type="entry name" value="7tm_1"/>
    <property type="match status" value="1"/>
</dbReference>
<feature type="transmembrane region" description="Helical" evidence="6">
    <location>
        <begin position="154"/>
        <end position="171"/>
    </location>
</feature>
<organism evidence="8 9">
    <name type="scientific">Lingula anatina</name>
    <name type="common">Brachiopod</name>
    <name type="synonym">Lingula unguis</name>
    <dbReference type="NCBI Taxonomy" id="7574"/>
    <lineage>
        <taxon>Eukaryota</taxon>
        <taxon>Metazoa</taxon>
        <taxon>Spiralia</taxon>
        <taxon>Lophotrochozoa</taxon>
        <taxon>Brachiopoda</taxon>
        <taxon>Linguliformea</taxon>
        <taxon>Lingulata</taxon>
        <taxon>Lingulida</taxon>
        <taxon>Linguloidea</taxon>
        <taxon>Lingulidae</taxon>
        <taxon>Lingula</taxon>
    </lineage>
</organism>
<keyword evidence="5 9" id="KW-0675">Receptor</keyword>
<dbReference type="InterPro" id="IPR000276">
    <property type="entry name" value="GPCR_Rhodpsn"/>
</dbReference>
<evidence type="ECO:0000256" key="5">
    <source>
        <dbReference type="RuleBase" id="RU000688"/>
    </source>
</evidence>
<dbReference type="PROSITE" id="PS50262">
    <property type="entry name" value="G_PROTEIN_RECEP_F1_2"/>
    <property type="match status" value="1"/>
</dbReference>
<feature type="transmembrane region" description="Helical" evidence="6">
    <location>
        <begin position="203"/>
        <end position="233"/>
    </location>
</feature>
<keyword evidence="3 6" id="KW-1133">Transmembrane helix</keyword>
<accession>A0A2R2MR63</accession>
<dbReference type="InterPro" id="IPR017452">
    <property type="entry name" value="GPCR_Rhodpsn_7TM"/>
</dbReference>
<dbReference type="Proteomes" id="UP000085678">
    <property type="component" value="Unplaced"/>
</dbReference>
<feature type="transmembrane region" description="Helical" evidence="6">
    <location>
        <begin position="113"/>
        <end position="133"/>
    </location>
</feature>
<evidence type="ECO:0000313" key="9">
    <source>
        <dbReference type="RefSeq" id="XP_023932638.1"/>
    </source>
</evidence>
<dbReference type="GO" id="GO:0016020">
    <property type="term" value="C:membrane"/>
    <property type="evidence" value="ECO:0007669"/>
    <property type="project" value="UniProtKB-SubCell"/>
</dbReference>
<feature type="transmembrane region" description="Helical" evidence="6">
    <location>
        <begin position="26"/>
        <end position="52"/>
    </location>
</feature>
<dbReference type="Gene3D" id="1.20.1070.10">
    <property type="entry name" value="Rhodopsin 7-helix transmembrane proteins"/>
    <property type="match status" value="1"/>
</dbReference>
<feature type="transmembrane region" description="Helical" evidence="6">
    <location>
        <begin position="254"/>
        <end position="278"/>
    </location>
</feature>
<dbReference type="STRING" id="7574.A0A2R2MR63"/>
<dbReference type="OMA" id="PTTHITD"/>
<dbReference type="PRINTS" id="PR00237">
    <property type="entry name" value="GPCRRHODOPSN"/>
</dbReference>
<reference evidence="9" key="1">
    <citation type="submission" date="2025-08" db="UniProtKB">
        <authorList>
            <consortium name="RefSeq"/>
        </authorList>
    </citation>
    <scope>IDENTIFICATION</scope>
    <source>
        <tissue evidence="9">Gonads</tissue>
    </source>
</reference>
<evidence type="ECO:0000256" key="3">
    <source>
        <dbReference type="ARBA" id="ARBA00022989"/>
    </source>
</evidence>
<evidence type="ECO:0000256" key="1">
    <source>
        <dbReference type="ARBA" id="ARBA00004370"/>
    </source>
</evidence>
<sequence>MNNTTENVIALCQGQGTGPWEFSLLFYVQSVAGIPLITLGLIGNAISFLVLCKDTPKSTTSYTLQALAIADSLYLLCHFFFLSLFGIVMYAGVIPHYKDIYAHLMLAVKPLMYISQQASIWLIVLVTADRYMMVCRPWKAGSRRINGLGKAKRNVLIVLIATVLYNVPRFFEMELGVCFDIHLEHLVPLAKARDWASSEVYQYLYVMILNALVMFFIPMAILTFVNSSLIIAIRNRNRRHVSLTGRIQQNNGMTSMLVGVVLVFVCCQTCDFILQILYYVDQPSVMTSQWFPVYYQLSALLLVINASTNFIIYCLCSRKFRQLLLDNTIFGACRNGSSNEVDT</sequence>
<evidence type="ECO:0000256" key="4">
    <source>
        <dbReference type="ARBA" id="ARBA00023136"/>
    </source>
</evidence>
<dbReference type="SUPFAM" id="SSF81321">
    <property type="entry name" value="Family A G protein-coupled receptor-like"/>
    <property type="match status" value="1"/>
</dbReference>
<keyword evidence="4 6" id="KW-0472">Membrane</keyword>
<keyword evidence="8" id="KW-1185">Reference proteome</keyword>
<dbReference type="PANTHER" id="PTHR46641">
    <property type="entry name" value="FMRFAMIDE RECEPTOR-RELATED"/>
    <property type="match status" value="1"/>
</dbReference>
<feature type="domain" description="G-protein coupled receptors family 1 profile" evidence="7">
    <location>
        <begin position="43"/>
        <end position="313"/>
    </location>
</feature>
<dbReference type="InParanoid" id="A0A2R2MR63"/>
<keyword evidence="2 5" id="KW-0812">Transmembrane</keyword>
<evidence type="ECO:0000256" key="2">
    <source>
        <dbReference type="ARBA" id="ARBA00022692"/>
    </source>
</evidence>
<dbReference type="InterPro" id="IPR052954">
    <property type="entry name" value="GPCR-Ligand_Int"/>
</dbReference>
<dbReference type="PROSITE" id="PS00237">
    <property type="entry name" value="G_PROTEIN_RECEP_F1_1"/>
    <property type="match status" value="1"/>
</dbReference>
<protein>
    <submittedName>
        <fullName evidence="9">Probable G-protein coupled receptor B0563.6</fullName>
    </submittedName>
</protein>
<evidence type="ECO:0000259" key="7">
    <source>
        <dbReference type="PROSITE" id="PS50262"/>
    </source>
</evidence>
<dbReference type="GO" id="GO:0004930">
    <property type="term" value="F:G protein-coupled receptor activity"/>
    <property type="evidence" value="ECO:0007669"/>
    <property type="project" value="UniProtKB-KW"/>
</dbReference>
<comment type="similarity">
    <text evidence="5">Belongs to the G-protein coupled receptor 1 family.</text>
</comment>
<dbReference type="AlphaFoldDB" id="A0A2R2MR63"/>
<keyword evidence="5" id="KW-0297">G-protein coupled receptor</keyword>
<comment type="subcellular location">
    <subcellularLocation>
        <location evidence="1">Membrane</location>
    </subcellularLocation>
</comment>
<dbReference type="OrthoDB" id="10011262at2759"/>
<dbReference type="PANTHER" id="PTHR46641:SF2">
    <property type="entry name" value="FMRFAMIDE RECEPTOR"/>
    <property type="match status" value="1"/>
</dbReference>
<evidence type="ECO:0000256" key="6">
    <source>
        <dbReference type="SAM" id="Phobius"/>
    </source>
</evidence>
<name>A0A2R2MR63_LINAN</name>
<keyword evidence="5" id="KW-0807">Transducer</keyword>
<feature type="transmembrane region" description="Helical" evidence="6">
    <location>
        <begin position="293"/>
        <end position="316"/>
    </location>
</feature>
<proteinExistence type="inferred from homology"/>
<dbReference type="RefSeq" id="XP_023932638.1">
    <property type="nucleotide sequence ID" value="XM_024076870.1"/>
</dbReference>
<dbReference type="GeneID" id="112042387"/>
<dbReference type="KEGG" id="lak:112042387"/>